<dbReference type="GO" id="GO:0003682">
    <property type="term" value="F:chromatin binding"/>
    <property type="evidence" value="ECO:0007669"/>
    <property type="project" value="InterPro"/>
</dbReference>
<feature type="compositionally biased region" description="Low complexity" evidence="1">
    <location>
        <begin position="438"/>
        <end position="448"/>
    </location>
</feature>
<feature type="region of interest" description="Disordered" evidence="1">
    <location>
        <begin position="240"/>
        <end position="466"/>
    </location>
</feature>
<feature type="compositionally biased region" description="Basic residues" evidence="1">
    <location>
        <begin position="132"/>
        <end position="145"/>
    </location>
</feature>
<dbReference type="PANTHER" id="PTHR12505">
    <property type="entry name" value="PHD FINGER TRANSCRIPTION FACTOR"/>
    <property type="match status" value="1"/>
</dbReference>
<feature type="compositionally biased region" description="Basic and acidic residues" evidence="1">
    <location>
        <begin position="1090"/>
        <end position="1102"/>
    </location>
</feature>
<feature type="compositionally biased region" description="Low complexity" evidence="1">
    <location>
        <begin position="494"/>
        <end position="511"/>
    </location>
</feature>
<dbReference type="InterPro" id="IPR048924">
    <property type="entry name" value="BAHCC1-like_Tudor"/>
</dbReference>
<dbReference type="CDD" id="cd04714">
    <property type="entry name" value="BAH_BAHCC1"/>
    <property type="match status" value="1"/>
</dbReference>
<name>A0A9D3SXI2_MEGAT</name>
<reference evidence="3" key="1">
    <citation type="submission" date="2021-01" db="EMBL/GenBank/DDBJ databases">
        <authorList>
            <person name="Zahm M."/>
            <person name="Roques C."/>
            <person name="Cabau C."/>
            <person name="Klopp C."/>
            <person name="Donnadieu C."/>
            <person name="Jouanno E."/>
            <person name="Lampietro C."/>
            <person name="Louis A."/>
            <person name="Herpin A."/>
            <person name="Echchiki A."/>
            <person name="Berthelot C."/>
            <person name="Parey E."/>
            <person name="Roest-Crollius H."/>
            <person name="Braasch I."/>
            <person name="Postlethwait J."/>
            <person name="Bobe J."/>
            <person name="Montfort J."/>
            <person name="Bouchez O."/>
            <person name="Begum T."/>
            <person name="Mejri S."/>
            <person name="Adams A."/>
            <person name="Chen W.-J."/>
            <person name="Guiguen Y."/>
        </authorList>
    </citation>
    <scope>NUCLEOTIDE SEQUENCE</scope>
    <source>
        <strain evidence="3">YG-15Mar2019-1</strain>
        <tissue evidence="3">Brain</tissue>
    </source>
</reference>
<evidence type="ECO:0000256" key="1">
    <source>
        <dbReference type="SAM" id="MobiDB-lite"/>
    </source>
</evidence>
<dbReference type="InterPro" id="IPR001025">
    <property type="entry name" value="BAH_dom"/>
</dbReference>
<feature type="compositionally biased region" description="Low complexity" evidence="1">
    <location>
        <begin position="981"/>
        <end position="1012"/>
    </location>
</feature>
<dbReference type="PANTHER" id="PTHR12505:SF22">
    <property type="entry name" value="BAH AND COILED-COIL DOMAIN-CONTAINING PROTEIN 1"/>
    <property type="match status" value="1"/>
</dbReference>
<dbReference type="InterPro" id="IPR043151">
    <property type="entry name" value="BAH_sf"/>
</dbReference>
<feature type="compositionally biased region" description="Acidic residues" evidence="1">
    <location>
        <begin position="481"/>
        <end position="493"/>
    </location>
</feature>
<comment type="caution">
    <text evidence="3">The sequence shown here is derived from an EMBL/GenBank/DDBJ whole genome shotgun (WGS) entry which is preliminary data.</text>
</comment>
<dbReference type="Pfam" id="PF01426">
    <property type="entry name" value="BAH"/>
    <property type="match status" value="1"/>
</dbReference>
<feature type="region of interest" description="Disordered" evidence="1">
    <location>
        <begin position="111"/>
        <end position="198"/>
    </location>
</feature>
<feature type="compositionally biased region" description="Acidic residues" evidence="1">
    <location>
        <begin position="273"/>
        <end position="289"/>
    </location>
</feature>
<evidence type="ECO:0000313" key="3">
    <source>
        <dbReference type="EMBL" id="KAG7460193.1"/>
    </source>
</evidence>
<feature type="region of interest" description="Disordered" evidence="1">
    <location>
        <begin position="863"/>
        <end position="885"/>
    </location>
</feature>
<feature type="region of interest" description="Disordered" evidence="1">
    <location>
        <begin position="659"/>
        <end position="720"/>
    </location>
</feature>
<dbReference type="Proteomes" id="UP001046870">
    <property type="component" value="Chromosome 19"/>
</dbReference>
<dbReference type="InterPro" id="IPR056841">
    <property type="entry name" value="TNRC18_BAHCC1-like_SH3"/>
</dbReference>
<feature type="compositionally biased region" description="Gly residues" evidence="1">
    <location>
        <begin position="1063"/>
        <end position="1073"/>
    </location>
</feature>
<dbReference type="Gene3D" id="2.30.30.140">
    <property type="match status" value="1"/>
</dbReference>
<feature type="region of interest" description="Disordered" evidence="1">
    <location>
        <begin position="1060"/>
        <end position="1110"/>
    </location>
</feature>
<dbReference type="Pfam" id="PF21744">
    <property type="entry name" value="BAHCC1-like_Tudor"/>
    <property type="match status" value="1"/>
</dbReference>
<feature type="compositionally biased region" description="Basic residues" evidence="1">
    <location>
        <begin position="698"/>
        <end position="709"/>
    </location>
</feature>
<dbReference type="OrthoDB" id="6426227at2759"/>
<gene>
    <name evidence="3" type="ORF">MATL_G00218940</name>
</gene>
<feature type="region of interest" description="Disordered" evidence="1">
    <location>
        <begin position="481"/>
        <end position="511"/>
    </location>
</feature>
<evidence type="ECO:0000259" key="2">
    <source>
        <dbReference type="PROSITE" id="PS51038"/>
    </source>
</evidence>
<feature type="region of interest" description="Disordered" evidence="1">
    <location>
        <begin position="981"/>
        <end position="1021"/>
    </location>
</feature>
<dbReference type="InterPro" id="IPR052429">
    <property type="entry name" value="BAH_domain_protein"/>
</dbReference>
<accession>A0A9D3SXI2</accession>
<evidence type="ECO:0000313" key="4">
    <source>
        <dbReference type="Proteomes" id="UP001046870"/>
    </source>
</evidence>
<dbReference type="Gene3D" id="2.30.30.490">
    <property type="match status" value="1"/>
</dbReference>
<feature type="domain" description="BAH" evidence="2">
    <location>
        <begin position="1154"/>
        <end position="1274"/>
    </location>
</feature>
<feature type="compositionally biased region" description="Low complexity" evidence="1">
    <location>
        <begin position="298"/>
        <end position="313"/>
    </location>
</feature>
<protein>
    <recommendedName>
        <fullName evidence="2">BAH domain-containing protein</fullName>
    </recommendedName>
</protein>
<proteinExistence type="predicted"/>
<organism evidence="3 4">
    <name type="scientific">Megalops atlanticus</name>
    <name type="common">Tarpon</name>
    <name type="synonym">Clupea gigantea</name>
    <dbReference type="NCBI Taxonomy" id="7932"/>
    <lineage>
        <taxon>Eukaryota</taxon>
        <taxon>Metazoa</taxon>
        <taxon>Chordata</taxon>
        <taxon>Craniata</taxon>
        <taxon>Vertebrata</taxon>
        <taxon>Euteleostomi</taxon>
        <taxon>Actinopterygii</taxon>
        <taxon>Neopterygii</taxon>
        <taxon>Teleostei</taxon>
        <taxon>Elopiformes</taxon>
        <taxon>Megalopidae</taxon>
        <taxon>Megalops</taxon>
    </lineage>
</organism>
<dbReference type="AlphaFoldDB" id="A0A9D3SXI2"/>
<dbReference type="SMART" id="SM00439">
    <property type="entry name" value="BAH"/>
    <property type="match status" value="1"/>
</dbReference>
<sequence>MELLSELAELERQQHHHSISQGEELLTFDLQSLATLAAARALELDAPEGMGEGAERHCPVRRTLNLRRKCSWTPRHEPVCRVKGAMETMDGQELAMRVRLAELQRRYKEKQRELAKLQRKHEHQKEETPRSPARRGPGRPRKRKSIPGPVPSAVAPADSPRRVKSSLGGLGLLPDDLRGGGEVQRKRKKLSNGSFDQLSTAQMKARCCKQGSRQVVLGSKLAQFKQRAKPAVVPAFRRRGAAVSGAGPARLCQGQRGSKAERRHGMESGGQSDTEEDDDECSYDSEEGQGDIRPPPSRDTSSSSAVTGPSPSSIVKLEANQKARNKKERQGLHGSHSLPGTEGEVKVKVRKSALCRPTALTAARRSAESQEPQGGRRTRRPKATPRQPLWGRPGPGGGPYRRRAGLGTPSTVSERLMRATRKSTALRGAPGTVRRQSRWVSRVPSPSSEDNSGTRRSRSKQPKGRAVSRLLESFAADEGFQMDEDGSFSEGEGDSSQSGRLAPAHHSSPAAPDCVLTKERLVDGLKVLISKEDELLYAACVHTLEIPDIYSVVIDGERGNRPRIYSLEQLLQEAVLDVRPETEAVLTAGTRVCAYWSERSRCLYPGYVRRGGPGEEGKEGSVMVEFDDGDRGRISLHNIRLLPPDYQIHCAEPSPALLVSSGRRGRRSSALERVTSSDASSERPEPEPTQTPENRPVVKARRGRPKGSGKKAPVPDSVKKTAAPLFSWPAMAVPKKRTPHDLFQLNGTPRKTLKGKESEPLPLVPAPIAPQAKAIFSSSFEVDSFSSIANGYSSFGGPAGSMPLVPSGAPCSRGRRPGEGGIPRGRKAGAEFLVKLDHEGVTAPKTKNSKALLLLGSSGQGNRVDKGFGSRGPGGRDVSRPGGYSHPVLLVKDSKSGDGTRVELLLKGASQLQKPAPAMSLGEYGEFGMNCHSDCHSSYSDLDEEEEEEEEEEERRAALAAAAAASGGLRTAGRFLSRLSVSSSSSGSSSSSSSGSLSSSSLCSSENDSSYSSEDEESSTLLLQGCLSSHHALLQPPEPPPAAPPPPQRAFVAKAVAVTSPKGGAGGHSGHGANGKLLKRKACPAPPSRPPRESEEPEEPPKRQRLPAVGHQPKISSFLPARQLWRWSGNPTQRRGTKGKARKLFYKAIVRGRDTVRVGDCAVFLSAGRPHLPYVGRIESFWESWANMVVKVKWFYHPEETKMGKRHRDGKHALYQSCHEDENDVQTISHRCQVVSRAEYEHLSRDRKHSGGGQDLYYLAGTYDPTSGQLVNADGVSIIC</sequence>
<dbReference type="PROSITE" id="PS51038">
    <property type="entry name" value="BAH"/>
    <property type="match status" value="1"/>
</dbReference>
<feature type="compositionally biased region" description="Acidic residues" evidence="1">
    <location>
        <begin position="941"/>
        <end position="953"/>
    </location>
</feature>
<dbReference type="EMBL" id="JAFDVH010000019">
    <property type="protein sequence ID" value="KAG7460193.1"/>
    <property type="molecule type" value="Genomic_DNA"/>
</dbReference>
<feature type="region of interest" description="Disordered" evidence="1">
    <location>
        <begin position="936"/>
        <end position="962"/>
    </location>
</feature>
<keyword evidence="4" id="KW-1185">Reference proteome</keyword>
<dbReference type="Pfam" id="PF24912">
    <property type="entry name" value="SH3_TNRC18"/>
    <property type="match status" value="1"/>
</dbReference>